<dbReference type="PANTHER" id="PTHR12630">
    <property type="entry name" value="N-LINKED OLIGOSACCHARIDE PROCESSING"/>
    <property type="match status" value="1"/>
</dbReference>
<dbReference type="eggNOG" id="KOG2397">
    <property type="taxonomic scope" value="Eukaryota"/>
</dbReference>
<keyword evidence="6" id="KW-1185">Reference proteome</keyword>
<dbReference type="InterPro" id="IPR044865">
    <property type="entry name" value="MRH_dom"/>
</dbReference>
<dbReference type="Gene3D" id="2.70.130.10">
    <property type="entry name" value="Mannose-6-phosphate receptor binding domain"/>
    <property type="match status" value="1"/>
</dbReference>
<dbReference type="OMA" id="NARHEFT"/>
<dbReference type="InterPro" id="IPR039794">
    <property type="entry name" value="Gtb1-like"/>
</dbReference>
<dbReference type="InParanoid" id="D8TCB9"/>
<dbReference type="OrthoDB" id="28322at2759"/>
<feature type="coiled-coil region" evidence="3">
    <location>
        <begin position="9"/>
        <end position="43"/>
    </location>
</feature>
<dbReference type="InterPro" id="IPR009011">
    <property type="entry name" value="Man6P_isomerase_rcpt-bd_dom_sf"/>
</dbReference>
<keyword evidence="2" id="KW-1015">Disulfide bond</keyword>
<evidence type="ECO:0000313" key="6">
    <source>
        <dbReference type="Proteomes" id="UP000001514"/>
    </source>
</evidence>
<proteinExistence type="predicted"/>
<evidence type="ECO:0000256" key="1">
    <source>
        <dbReference type="ARBA" id="ARBA00022729"/>
    </source>
</evidence>
<evidence type="ECO:0000259" key="4">
    <source>
        <dbReference type="PROSITE" id="PS51914"/>
    </source>
</evidence>
<gene>
    <name evidence="5" type="ORF">SELMODRAFT_162920</name>
</gene>
<feature type="non-terminal residue" evidence="5">
    <location>
        <position position="1"/>
    </location>
</feature>
<dbReference type="PANTHER" id="PTHR12630:SF1">
    <property type="entry name" value="GLUCOSIDASE 2 SUBUNIT BETA"/>
    <property type="match status" value="1"/>
</dbReference>
<dbReference type="STRING" id="88036.D8TCB9"/>
<sequence>KTFCVVAEADRIRSEYRQANNKLNDLQSKISELQKKLKQDFGKEGEFFSLYDQCFERRQQKYVYKVCLYKDSTQEEGHSSTRLGSWEGFLDDYKSIKFQNGDHCWNGPQRSLKVRLRCGLKSELSDIEEPSRCEYAASFWTPAVCYEERAKELQAQLDALRAGAIVPSHDEL</sequence>
<evidence type="ECO:0000256" key="3">
    <source>
        <dbReference type="SAM" id="Coils"/>
    </source>
</evidence>
<dbReference type="AlphaFoldDB" id="D8TCB9"/>
<dbReference type="KEGG" id="smo:SELMODRAFT_162920"/>
<dbReference type="EMBL" id="GL377716">
    <property type="protein sequence ID" value="EFJ05688.1"/>
    <property type="molecule type" value="Genomic_DNA"/>
</dbReference>
<feature type="domain" description="MRH" evidence="4">
    <location>
        <begin position="52"/>
        <end position="147"/>
    </location>
</feature>
<name>D8TCB9_SELML</name>
<accession>D8TCB9</accession>
<dbReference type="HOGENOM" id="CLU_094443_0_0_1"/>
<dbReference type="SUPFAM" id="SSF50911">
    <property type="entry name" value="Mannose 6-phosphate receptor domain"/>
    <property type="match status" value="1"/>
</dbReference>
<dbReference type="Pfam" id="PF13015">
    <property type="entry name" value="PRKCSH_1"/>
    <property type="match status" value="1"/>
</dbReference>
<organism evidence="6">
    <name type="scientific">Selaginella moellendorffii</name>
    <name type="common">Spikemoss</name>
    <dbReference type="NCBI Taxonomy" id="88036"/>
    <lineage>
        <taxon>Eukaryota</taxon>
        <taxon>Viridiplantae</taxon>
        <taxon>Streptophyta</taxon>
        <taxon>Embryophyta</taxon>
        <taxon>Tracheophyta</taxon>
        <taxon>Lycopodiopsida</taxon>
        <taxon>Selaginellales</taxon>
        <taxon>Selaginellaceae</taxon>
        <taxon>Selaginella</taxon>
    </lineage>
</organism>
<dbReference type="Proteomes" id="UP000001514">
    <property type="component" value="Unassembled WGS sequence"/>
</dbReference>
<keyword evidence="1" id="KW-0732">Signal</keyword>
<keyword evidence="3" id="KW-0175">Coiled coil</keyword>
<dbReference type="InterPro" id="IPR036607">
    <property type="entry name" value="PRKCSH"/>
</dbReference>
<dbReference type="Gramene" id="EFJ05688">
    <property type="protein sequence ID" value="EFJ05688"/>
    <property type="gene ID" value="SELMODRAFT_162920"/>
</dbReference>
<evidence type="ECO:0000256" key="2">
    <source>
        <dbReference type="ARBA" id="ARBA00023157"/>
    </source>
</evidence>
<reference evidence="5 6" key="1">
    <citation type="journal article" date="2011" name="Science">
        <title>The Selaginella genome identifies genetic changes associated with the evolution of vascular plants.</title>
        <authorList>
            <person name="Banks J.A."/>
            <person name="Nishiyama T."/>
            <person name="Hasebe M."/>
            <person name="Bowman J.L."/>
            <person name="Gribskov M."/>
            <person name="dePamphilis C."/>
            <person name="Albert V.A."/>
            <person name="Aono N."/>
            <person name="Aoyama T."/>
            <person name="Ambrose B.A."/>
            <person name="Ashton N.W."/>
            <person name="Axtell M.J."/>
            <person name="Barker E."/>
            <person name="Barker M.S."/>
            <person name="Bennetzen J.L."/>
            <person name="Bonawitz N.D."/>
            <person name="Chapple C."/>
            <person name="Cheng C."/>
            <person name="Correa L.G."/>
            <person name="Dacre M."/>
            <person name="DeBarry J."/>
            <person name="Dreyer I."/>
            <person name="Elias M."/>
            <person name="Engstrom E.M."/>
            <person name="Estelle M."/>
            <person name="Feng L."/>
            <person name="Finet C."/>
            <person name="Floyd S.K."/>
            <person name="Frommer W.B."/>
            <person name="Fujita T."/>
            <person name="Gramzow L."/>
            <person name="Gutensohn M."/>
            <person name="Harholt J."/>
            <person name="Hattori M."/>
            <person name="Heyl A."/>
            <person name="Hirai T."/>
            <person name="Hiwatashi Y."/>
            <person name="Ishikawa M."/>
            <person name="Iwata M."/>
            <person name="Karol K.G."/>
            <person name="Koehler B."/>
            <person name="Kolukisaoglu U."/>
            <person name="Kubo M."/>
            <person name="Kurata T."/>
            <person name="Lalonde S."/>
            <person name="Li K."/>
            <person name="Li Y."/>
            <person name="Litt A."/>
            <person name="Lyons E."/>
            <person name="Manning G."/>
            <person name="Maruyama T."/>
            <person name="Michael T.P."/>
            <person name="Mikami K."/>
            <person name="Miyazaki S."/>
            <person name="Morinaga S."/>
            <person name="Murata T."/>
            <person name="Mueller-Roeber B."/>
            <person name="Nelson D.R."/>
            <person name="Obara M."/>
            <person name="Oguri Y."/>
            <person name="Olmstead R.G."/>
            <person name="Onodera N."/>
            <person name="Petersen B.L."/>
            <person name="Pils B."/>
            <person name="Prigge M."/>
            <person name="Rensing S.A."/>
            <person name="Riano-Pachon D.M."/>
            <person name="Roberts A.W."/>
            <person name="Sato Y."/>
            <person name="Scheller H.V."/>
            <person name="Schulz B."/>
            <person name="Schulz C."/>
            <person name="Shakirov E.V."/>
            <person name="Shibagaki N."/>
            <person name="Shinohara N."/>
            <person name="Shippen D.E."/>
            <person name="Soerensen I."/>
            <person name="Sotooka R."/>
            <person name="Sugimoto N."/>
            <person name="Sugita M."/>
            <person name="Sumikawa N."/>
            <person name="Tanurdzic M."/>
            <person name="Theissen G."/>
            <person name="Ulvskov P."/>
            <person name="Wakazuki S."/>
            <person name="Weng J.K."/>
            <person name="Willats W.W."/>
            <person name="Wipf D."/>
            <person name="Wolf P.G."/>
            <person name="Yang L."/>
            <person name="Zimmer A.D."/>
            <person name="Zhu Q."/>
            <person name="Mitros T."/>
            <person name="Hellsten U."/>
            <person name="Loque D."/>
            <person name="Otillar R."/>
            <person name="Salamov A."/>
            <person name="Schmutz J."/>
            <person name="Shapiro H."/>
            <person name="Lindquist E."/>
            <person name="Lucas S."/>
            <person name="Rokhsar D."/>
            <person name="Grigoriev I.V."/>
        </authorList>
    </citation>
    <scope>NUCLEOTIDE SEQUENCE [LARGE SCALE GENOMIC DNA]</scope>
</reference>
<protein>
    <recommendedName>
        <fullName evidence="4">MRH domain-containing protein</fullName>
    </recommendedName>
</protein>
<dbReference type="PROSITE" id="PS51914">
    <property type="entry name" value="MRH"/>
    <property type="match status" value="1"/>
</dbReference>
<evidence type="ECO:0000313" key="5">
    <source>
        <dbReference type="EMBL" id="EFJ05688.1"/>
    </source>
</evidence>